<accession>A0A1V0SC29</accession>
<feature type="domain" description="Cullin family profile" evidence="1">
    <location>
        <begin position="279"/>
        <end position="475"/>
    </location>
</feature>
<proteinExistence type="predicted"/>
<dbReference type="InterPro" id="IPR045093">
    <property type="entry name" value="Cullin"/>
</dbReference>
<dbReference type="InterPro" id="IPR016158">
    <property type="entry name" value="Cullin_homology"/>
</dbReference>
<dbReference type="InterPro" id="IPR059120">
    <property type="entry name" value="Cullin-like_AB"/>
</dbReference>
<dbReference type="EMBL" id="KY684084">
    <property type="protein sequence ID" value="ARF09266.1"/>
    <property type="molecule type" value="Genomic_DNA"/>
</dbReference>
<protein>
    <submittedName>
        <fullName evidence="2">Cullin family protein</fullName>
    </submittedName>
</protein>
<organism evidence="2">
    <name type="scientific">Catovirus CTV1</name>
    <dbReference type="NCBI Taxonomy" id="1977631"/>
    <lineage>
        <taxon>Viruses</taxon>
        <taxon>Varidnaviria</taxon>
        <taxon>Bamfordvirae</taxon>
        <taxon>Nucleocytoviricota</taxon>
        <taxon>Megaviricetes</taxon>
        <taxon>Imitervirales</taxon>
        <taxon>Mimiviridae</taxon>
        <taxon>Klosneuvirinae</taxon>
        <taxon>Catovirus</taxon>
    </lineage>
</organism>
<gene>
    <name evidence="2" type="ORF">Catovirus_2_215</name>
</gene>
<dbReference type="SUPFAM" id="SSF75632">
    <property type="entry name" value="Cullin homology domain"/>
    <property type="match status" value="1"/>
</dbReference>
<dbReference type="Gene3D" id="3.30.230.130">
    <property type="entry name" value="Cullin, Chain C, Domain 2"/>
    <property type="match status" value="1"/>
</dbReference>
<reference evidence="2" key="1">
    <citation type="journal article" date="2017" name="Science">
        <title>Giant viruses with an expanded complement of translation system components.</title>
        <authorList>
            <person name="Schulz F."/>
            <person name="Yutin N."/>
            <person name="Ivanova N.N."/>
            <person name="Ortega D.R."/>
            <person name="Lee T.K."/>
            <person name="Vierheilig J."/>
            <person name="Daims H."/>
            <person name="Horn M."/>
            <person name="Wagner M."/>
            <person name="Jensen G.J."/>
            <person name="Kyrpides N.C."/>
            <person name="Koonin E.V."/>
            <person name="Woyke T."/>
        </authorList>
    </citation>
    <scope>NUCLEOTIDE SEQUENCE</scope>
    <source>
        <strain evidence="2">CTV1</strain>
    </source>
</reference>
<evidence type="ECO:0000259" key="1">
    <source>
        <dbReference type="PROSITE" id="PS50069"/>
    </source>
</evidence>
<dbReference type="Pfam" id="PF26557">
    <property type="entry name" value="Cullin_AB"/>
    <property type="match status" value="1"/>
</dbReference>
<evidence type="ECO:0000313" key="2">
    <source>
        <dbReference type="EMBL" id="ARF09266.1"/>
    </source>
</evidence>
<dbReference type="PANTHER" id="PTHR11932">
    <property type="entry name" value="CULLIN"/>
    <property type="match status" value="1"/>
</dbReference>
<name>A0A1V0SC29_9VIRU</name>
<sequence>MNTQINFQTFDVFGKKYMLPSNDNFKLLNGLSLYNNDVTELFVDCGLKILNNISADINKVKLNLITQSMIQRGYEFTMNAIIKIFELYLSNLADEIQRLLLDNNLNASDFLQIYDTFNTRSFFLAKSLHTIDKSILQDNSNKKSTILLVKSYMFYRMILTKIFNYTDKEKYLYEILPDTLQSDKRINELSKLFKIIQFYERLSYVVKNEREKYFDLSLNNKFVLKESETNCEFINTISNVINDNIKTVIRMDTSDTKLISEKVSHIRDMINMGCCINNDKTMFFNSYKHFLTERLLSKQTNTTVENELLTSFNYFDCPEIYAKMKYQILDTNLSQQHNEGYKNVRFKITSEKYKNIDTSTLDKSKAEFMVARSYAWDLANDDIMNIPSDLSIYFDIFNGYYKTKNPDRELNCQYDKSTAMINLELGGKNYNVCVTLSQLVVLTVINDSGAISARNIATQLSIPLKKLGSILNSLMSVKLLNRENGAANDPELLFSINQNCSFADENVSLI</sequence>
<dbReference type="PROSITE" id="PS50069">
    <property type="entry name" value="CULLIN_2"/>
    <property type="match status" value="1"/>
</dbReference>
<dbReference type="InterPro" id="IPR036317">
    <property type="entry name" value="Cullin_homology_sf"/>
</dbReference>